<comment type="caution">
    <text evidence="1">The sequence shown here is derived from an EMBL/GenBank/DDBJ whole genome shotgun (WGS) entry which is preliminary data.</text>
</comment>
<evidence type="ECO:0000313" key="2">
    <source>
        <dbReference type="Proteomes" id="UP000003009"/>
    </source>
</evidence>
<protein>
    <submittedName>
        <fullName evidence="1">Uncharacterized protein</fullName>
    </submittedName>
</protein>
<dbReference type="HOGENOM" id="CLU_2464920_0_0_4"/>
<organism evidence="1 2">
    <name type="scientific">Kingella oralis ATCC 51147</name>
    <dbReference type="NCBI Taxonomy" id="629741"/>
    <lineage>
        <taxon>Bacteria</taxon>
        <taxon>Pseudomonadati</taxon>
        <taxon>Pseudomonadota</taxon>
        <taxon>Betaproteobacteria</taxon>
        <taxon>Neisseriales</taxon>
        <taxon>Neisseriaceae</taxon>
        <taxon>Kingella</taxon>
    </lineage>
</organism>
<accession>C4GGG4</accession>
<evidence type="ECO:0000313" key="1">
    <source>
        <dbReference type="EMBL" id="EEP69319.1"/>
    </source>
</evidence>
<dbReference type="OrthoDB" id="9232736at2"/>
<keyword evidence="2" id="KW-1185">Reference proteome</keyword>
<dbReference type="EMBL" id="ACJW02000002">
    <property type="protein sequence ID" value="EEP69319.1"/>
    <property type="molecule type" value="Genomic_DNA"/>
</dbReference>
<name>C4GGG4_9NEIS</name>
<dbReference type="RefSeq" id="WP_003795361.1">
    <property type="nucleotide sequence ID" value="NZ_GG665871.1"/>
</dbReference>
<sequence length="89" mass="10574">MSKNRTSIYERLRKSKNRQTRLDFAHEWADKWEQDYITLIERLKRAVAAQDEERIAELFGDLGGLNRPKFTALHNVIDELDTPTRELED</sequence>
<gene>
    <name evidence="1" type="ORF">GCWU000324_01232</name>
</gene>
<dbReference type="AlphaFoldDB" id="C4GGG4"/>
<dbReference type="Proteomes" id="UP000003009">
    <property type="component" value="Unassembled WGS sequence"/>
</dbReference>
<dbReference type="GeneID" id="84906534"/>
<proteinExistence type="predicted"/>
<reference evidence="1" key="1">
    <citation type="submission" date="2009-04" db="EMBL/GenBank/DDBJ databases">
        <authorList>
            <person name="Weinstock G."/>
            <person name="Sodergren E."/>
            <person name="Clifton S."/>
            <person name="Fulton L."/>
            <person name="Fulton B."/>
            <person name="Courtney L."/>
            <person name="Fronick C."/>
            <person name="Harrison M."/>
            <person name="Strong C."/>
            <person name="Farmer C."/>
            <person name="Delahaunty K."/>
            <person name="Markovic C."/>
            <person name="Hall O."/>
            <person name="Minx P."/>
            <person name="Tomlinson C."/>
            <person name="Mitreva M."/>
            <person name="Nelson J."/>
            <person name="Hou S."/>
            <person name="Wollam A."/>
            <person name="Pepin K.H."/>
            <person name="Johnson M."/>
            <person name="Bhonagiri V."/>
            <person name="Nash W.E."/>
            <person name="Warren W."/>
            <person name="Chinwalla A."/>
            <person name="Mardis E.R."/>
            <person name="Wilson R.K."/>
        </authorList>
    </citation>
    <scope>NUCLEOTIDE SEQUENCE [LARGE SCALE GENOMIC DNA]</scope>
    <source>
        <strain evidence="1">ATCC 51147</strain>
    </source>
</reference>
<dbReference type="STRING" id="629741.GCWU000324_01232"/>